<feature type="compositionally biased region" description="Basic residues" evidence="1">
    <location>
        <begin position="1"/>
        <end position="18"/>
    </location>
</feature>
<reference evidence="2" key="2">
    <citation type="submission" date="2013-05" db="EMBL/GenBank/DDBJ databases">
        <authorList>
            <person name="Carter J.-M."/>
            <person name="Baker S.C."/>
            <person name="Pink R."/>
            <person name="Carter D.R.F."/>
            <person name="Collins A."/>
            <person name="Tomlin J."/>
            <person name="Gibbs M."/>
            <person name="Breuker C.J."/>
        </authorList>
    </citation>
    <scope>NUCLEOTIDE SEQUENCE</scope>
    <source>
        <tissue evidence="2">Ovary</tissue>
    </source>
</reference>
<evidence type="ECO:0000313" key="2">
    <source>
        <dbReference type="EMBL" id="JAA81786.1"/>
    </source>
</evidence>
<reference evidence="2" key="1">
    <citation type="journal article" date="2013" name="BMC Genomics">
        <title>Unscrambling butterfly oogenesis.</title>
        <authorList>
            <person name="Carter J.M."/>
            <person name="Baker S.C."/>
            <person name="Pink R."/>
            <person name="Carter D.R."/>
            <person name="Collins A."/>
            <person name="Tomlin J."/>
            <person name="Gibbs M."/>
            <person name="Breuker C.J."/>
        </authorList>
    </citation>
    <scope>NUCLEOTIDE SEQUENCE</scope>
    <source>
        <tissue evidence="2">Ovary</tissue>
    </source>
</reference>
<evidence type="ECO:0000256" key="1">
    <source>
        <dbReference type="SAM" id="MobiDB-lite"/>
    </source>
</evidence>
<name>S4NSL5_9NEOP</name>
<dbReference type="EMBL" id="GAIX01010774">
    <property type="protein sequence ID" value="JAA81786.1"/>
    <property type="molecule type" value="Transcribed_RNA"/>
</dbReference>
<feature type="region of interest" description="Disordered" evidence="1">
    <location>
        <begin position="1"/>
        <end position="65"/>
    </location>
</feature>
<sequence>MNSRLHRLKHPHHRRPKKPSPCQCRRLRPRRRRLRPLQRRRQLPRRQPVRRLRRRRRPRQLSQRLQLCQLPLPQLRLQRRR</sequence>
<proteinExistence type="predicted"/>
<protein>
    <submittedName>
        <fullName evidence="2">Uncharacterized protein</fullName>
    </submittedName>
</protein>
<accession>S4NSL5</accession>
<feature type="compositionally biased region" description="Basic residues" evidence="1">
    <location>
        <begin position="25"/>
        <end position="59"/>
    </location>
</feature>
<organism evidence="2">
    <name type="scientific">Pararge aegeria</name>
    <name type="common">speckled wood butterfly</name>
    <dbReference type="NCBI Taxonomy" id="116150"/>
    <lineage>
        <taxon>Eukaryota</taxon>
        <taxon>Metazoa</taxon>
        <taxon>Ecdysozoa</taxon>
        <taxon>Arthropoda</taxon>
        <taxon>Hexapoda</taxon>
        <taxon>Insecta</taxon>
        <taxon>Pterygota</taxon>
        <taxon>Neoptera</taxon>
        <taxon>Endopterygota</taxon>
        <taxon>Lepidoptera</taxon>
        <taxon>Glossata</taxon>
        <taxon>Ditrysia</taxon>
        <taxon>Papilionoidea</taxon>
        <taxon>Nymphalidae</taxon>
        <taxon>Satyrinae</taxon>
        <taxon>Satyrini</taxon>
        <taxon>Parargina</taxon>
        <taxon>Pararge</taxon>
    </lineage>
</organism>
<dbReference type="AlphaFoldDB" id="S4NSL5"/>